<dbReference type="NCBIfam" id="TIGR00029">
    <property type="entry name" value="S20"/>
    <property type="match status" value="1"/>
</dbReference>
<dbReference type="GO" id="GO:0070181">
    <property type="term" value="F:small ribosomal subunit rRNA binding"/>
    <property type="evidence" value="ECO:0007669"/>
    <property type="project" value="TreeGrafter"/>
</dbReference>
<dbReference type="EMBL" id="OMOF01000045">
    <property type="protein sequence ID" value="SPF34649.1"/>
    <property type="molecule type" value="Genomic_DNA"/>
</dbReference>
<sequence>MPNIKSAIKRVELGKVRMLKNAAAKSFLRTTLRRFEESISTDSETAALALKKATRALDKASSKGLIHKNLAARKKSRLTKRLNKHFAKVG</sequence>
<dbReference type="GO" id="GO:0005829">
    <property type="term" value="C:cytosol"/>
    <property type="evidence" value="ECO:0007669"/>
    <property type="project" value="TreeGrafter"/>
</dbReference>
<proteinExistence type="inferred from homology"/>
<dbReference type="OrthoDB" id="9808392at2"/>
<dbReference type="FunFam" id="1.20.58.110:FF:000001">
    <property type="entry name" value="30S ribosomal protein S20"/>
    <property type="match status" value="1"/>
</dbReference>
<dbReference type="InterPro" id="IPR036510">
    <property type="entry name" value="Ribosomal_bS20_sf"/>
</dbReference>
<evidence type="ECO:0000256" key="2">
    <source>
        <dbReference type="ARBA" id="ARBA00007634"/>
    </source>
</evidence>
<comment type="function">
    <text evidence="1 8">Binds directly to 16S ribosomal RNA.</text>
</comment>
<evidence type="ECO:0000256" key="6">
    <source>
        <dbReference type="ARBA" id="ARBA00023274"/>
    </source>
</evidence>
<keyword evidence="6 8" id="KW-0687">Ribonucleoprotein</keyword>
<dbReference type="GO" id="GO:0015935">
    <property type="term" value="C:small ribosomal subunit"/>
    <property type="evidence" value="ECO:0007669"/>
    <property type="project" value="TreeGrafter"/>
</dbReference>
<evidence type="ECO:0000256" key="8">
    <source>
        <dbReference type="HAMAP-Rule" id="MF_00500"/>
    </source>
</evidence>
<dbReference type="PANTHER" id="PTHR33398:SF1">
    <property type="entry name" value="SMALL RIBOSOMAL SUBUNIT PROTEIN BS20C"/>
    <property type="match status" value="1"/>
</dbReference>
<protein>
    <recommendedName>
        <fullName evidence="7 8">Small ribosomal subunit protein bS20</fullName>
    </recommendedName>
</protein>
<reference evidence="10" key="1">
    <citation type="submission" date="2018-02" db="EMBL/GenBank/DDBJ databases">
        <authorList>
            <person name="Hausmann B."/>
        </authorList>
    </citation>
    <scope>NUCLEOTIDE SEQUENCE [LARGE SCALE GENOMIC DNA]</scope>
    <source>
        <strain evidence="10">Peat soil MAG SbF1</strain>
    </source>
</reference>
<evidence type="ECO:0000256" key="4">
    <source>
        <dbReference type="ARBA" id="ARBA00022884"/>
    </source>
</evidence>
<comment type="similarity">
    <text evidence="2 8">Belongs to the bacterial ribosomal protein bS20 family.</text>
</comment>
<dbReference type="PANTHER" id="PTHR33398">
    <property type="entry name" value="30S RIBOSOMAL PROTEIN S20"/>
    <property type="match status" value="1"/>
</dbReference>
<evidence type="ECO:0000256" key="5">
    <source>
        <dbReference type="ARBA" id="ARBA00022980"/>
    </source>
</evidence>
<gene>
    <name evidence="8 9" type="primary">rpsT</name>
    <name evidence="9" type="ORF">SBF1_1390012</name>
</gene>
<dbReference type="Pfam" id="PF01649">
    <property type="entry name" value="Ribosomal_S20p"/>
    <property type="match status" value="1"/>
</dbReference>
<dbReference type="SUPFAM" id="SSF46992">
    <property type="entry name" value="Ribosomal protein S20"/>
    <property type="match status" value="1"/>
</dbReference>
<dbReference type="HAMAP" id="MF_00500">
    <property type="entry name" value="Ribosomal_bS20"/>
    <property type="match status" value="1"/>
</dbReference>
<dbReference type="GO" id="GO:0003735">
    <property type="term" value="F:structural constituent of ribosome"/>
    <property type="evidence" value="ECO:0007669"/>
    <property type="project" value="InterPro"/>
</dbReference>
<evidence type="ECO:0000256" key="3">
    <source>
        <dbReference type="ARBA" id="ARBA00022730"/>
    </source>
</evidence>
<keyword evidence="5 8" id="KW-0689">Ribosomal protein</keyword>
<dbReference type="Gene3D" id="1.20.58.110">
    <property type="entry name" value="Ribosomal protein S20"/>
    <property type="match status" value="1"/>
</dbReference>
<dbReference type="AlphaFoldDB" id="A0A2U3K4W0"/>
<evidence type="ECO:0000256" key="7">
    <source>
        <dbReference type="ARBA" id="ARBA00035136"/>
    </source>
</evidence>
<accession>A0A2U3K4W0</accession>
<evidence type="ECO:0000256" key="1">
    <source>
        <dbReference type="ARBA" id="ARBA00003134"/>
    </source>
</evidence>
<name>A0A2U3K4W0_9FIRM</name>
<dbReference type="GO" id="GO:0006412">
    <property type="term" value="P:translation"/>
    <property type="evidence" value="ECO:0007669"/>
    <property type="project" value="UniProtKB-UniRule"/>
</dbReference>
<keyword evidence="3 8" id="KW-0699">rRNA-binding</keyword>
<dbReference type="InterPro" id="IPR002583">
    <property type="entry name" value="Ribosomal_bS20"/>
</dbReference>
<evidence type="ECO:0000313" key="10">
    <source>
        <dbReference type="Proteomes" id="UP000238916"/>
    </source>
</evidence>
<keyword evidence="4 8" id="KW-0694">RNA-binding</keyword>
<dbReference type="Proteomes" id="UP000238916">
    <property type="component" value="Unassembled WGS sequence"/>
</dbReference>
<evidence type="ECO:0000313" key="9">
    <source>
        <dbReference type="EMBL" id="SPF34649.1"/>
    </source>
</evidence>
<organism evidence="9 10">
    <name type="scientific">Candidatus Desulfosporosinus infrequens</name>
    <dbReference type="NCBI Taxonomy" id="2043169"/>
    <lineage>
        <taxon>Bacteria</taxon>
        <taxon>Bacillati</taxon>
        <taxon>Bacillota</taxon>
        <taxon>Clostridia</taxon>
        <taxon>Eubacteriales</taxon>
        <taxon>Desulfitobacteriaceae</taxon>
        <taxon>Desulfosporosinus</taxon>
    </lineage>
</organism>